<keyword evidence="2" id="KW-1133">Transmembrane helix</keyword>
<dbReference type="OrthoDB" id="6350325at2759"/>
<feature type="coiled-coil region" evidence="1">
    <location>
        <begin position="40"/>
        <end position="67"/>
    </location>
</feature>
<proteinExistence type="predicted"/>
<keyword evidence="1" id="KW-0175">Coiled coil</keyword>
<sequence>MLRIHQVNFCLYVSVCLVIYYVCTFCCKKTKPARDDGYEVANKMRQRDQLVRDKSRLQAELDSVTKQLGRDTLRLRDLQYAAKASVLNVCPGHEWNYPITKKSFVNDVEATCQSLKANCNRLEAQQLYLRREICSTEHQITSLRL</sequence>
<dbReference type="EMBL" id="LRGB01003257">
    <property type="protein sequence ID" value="KZS03536.1"/>
    <property type="molecule type" value="Genomic_DNA"/>
</dbReference>
<evidence type="ECO:0000313" key="4">
    <source>
        <dbReference type="Proteomes" id="UP000076858"/>
    </source>
</evidence>
<keyword evidence="2" id="KW-0812">Transmembrane</keyword>
<feature type="transmembrane region" description="Helical" evidence="2">
    <location>
        <begin position="6"/>
        <end position="27"/>
    </location>
</feature>
<reference evidence="3 4" key="1">
    <citation type="submission" date="2016-03" db="EMBL/GenBank/DDBJ databases">
        <title>EvidentialGene: Evidence-directed Construction of Genes on Genomes.</title>
        <authorList>
            <person name="Gilbert D.G."/>
            <person name="Choi J.-H."/>
            <person name="Mockaitis K."/>
            <person name="Colbourne J."/>
            <person name="Pfrender M."/>
        </authorList>
    </citation>
    <scope>NUCLEOTIDE SEQUENCE [LARGE SCALE GENOMIC DNA]</scope>
    <source>
        <strain evidence="3 4">Xinb3</strain>
        <tissue evidence="3">Complete organism</tissue>
    </source>
</reference>
<dbReference type="Proteomes" id="UP000076858">
    <property type="component" value="Unassembled WGS sequence"/>
</dbReference>
<accession>A0A164KU59</accession>
<keyword evidence="2" id="KW-0472">Membrane</keyword>
<comment type="caution">
    <text evidence="3">The sequence shown here is derived from an EMBL/GenBank/DDBJ whole genome shotgun (WGS) entry which is preliminary data.</text>
</comment>
<evidence type="ECO:0000313" key="3">
    <source>
        <dbReference type="EMBL" id="KZS03536.1"/>
    </source>
</evidence>
<dbReference type="AlphaFoldDB" id="A0A164KU59"/>
<evidence type="ECO:0000256" key="1">
    <source>
        <dbReference type="SAM" id="Coils"/>
    </source>
</evidence>
<name>A0A164KU59_9CRUS</name>
<gene>
    <name evidence="3" type="ORF">APZ42_033717</name>
</gene>
<organism evidence="3 4">
    <name type="scientific">Daphnia magna</name>
    <dbReference type="NCBI Taxonomy" id="35525"/>
    <lineage>
        <taxon>Eukaryota</taxon>
        <taxon>Metazoa</taxon>
        <taxon>Ecdysozoa</taxon>
        <taxon>Arthropoda</taxon>
        <taxon>Crustacea</taxon>
        <taxon>Branchiopoda</taxon>
        <taxon>Diplostraca</taxon>
        <taxon>Cladocera</taxon>
        <taxon>Anomopoda</taxon>
        <taxon>Daphniidae</taxon>
        <taxon>Daphnia</taxon>
    </lineage>
</organism>
<protein>
    <submittedName>
        <fullName evidence="3">Uncharacterized protein</fullName>
    </submittedName>
</protein>
<evidence type="ECO:0000256" key="2">
    <source>
        <dbReference type="SAM" id="Phobius"/>
    </source>
</evidence>
<keyword evidence="4" id="KW-1185">Reference proteome</keyword>